<comment type="caution">
    <text evidence="2">The sequence shown here is derived from an EMBL/GenBank/DDBJ whole genome shotgun (WGS) entry which is preliminary data.</text>
</comment>
<reference evidence="2 3" key="1">
    <citation type="submission" date="2023-03" db="EMBL/GenBank/DDBJ databases">
        <title>Genome sequence of Lichtheimia ornata CBS 291.66.</title>
        <authorList>
            <person name="Mohabir J.T."/>
            <person name="Shea T.P."/>
            <person name="Kurbessoian T."/>
            <person name="Berby B."/>
            <person name="Fontaine J."/>
            <person name="Livny J."/>
            <person name="Gnirke A."/>
            <person name="Stajich J.E."/>
            <person name="Cuomo C.A."/>
        </authorList>
    </citation>
    <scope>NUCLEOTIDE SEQUENCE [LARGE SCALE GENOMIC DNA]</scope>
    <source>
        <strain evidence="2">CBS 291.66</strain>
    </source>
</reference>
<evidence type="ECO:0000313" key="3">
    <source>
        <dbReference type="Proteomes" id="UP001234581"/>
    </source>
</evidence>
<dbReference type="GeneID" id="83210382"/>
<evidence type="ECO:0000256" key="1">
    <source>
        <dbReference type="SAM" id="SignalP"/>
    </source>
</evidence>
<protein>
    <recommendedName>
        <fullName evidence="4">Thioesterase domain-containing protein</fullName>
    </recommendedName>
</protein>
<dbReference type="AlphaFoldDB" id="A0AAD7Y0A4"/>
<gene>
    <name evidence="2" type="ORF">O0I10_002969</name>
</gene>
<keyword evidence="1" id="KW-0732">Signal</keyword>
<organism evidence="2 3">
    <name type="scientific">Lichtheimia ornata</name>
    <dbReference type="NCBI Taxonomy" id="688661"/>
    <lineage>
        <taxon>Eukaryota</taxon>
        <taxon>Fungi</taxon>
        <taxon>Fungi incertae sedis</taxon>
        <taxon>Mucoromycota</taxon>
        <taxon>Mucoromycotina</taxon>
        <taxon>Mucoromycetes</taxon>
        <taxon>Mucorales</taxon>
        <taxon>Lichtheimiaceae</taxon>
        <taxon>Lichtheimia</taxon>
    </lineage>
</organism>
<accession>A0AAD7Y0A4</accession>
<proteinExistence type="predicted"/>
<sequence length="84" mass="9713">MFSTSTLVTVPALALAWLYADSLPFSYVTRIYSHMHDIKRRLAANNNKPIPLFSTVVVKHRCWFDDIDQNLHMNNTYVGTWKGL</sequence>
<keyword evidence="3" id="KW-1185">Reference proteome</keyword>
<dbReference type="Proteomes" id="UP001234581">
    <property type="component" value="Unassembled WGS sequence"/>
</dbReference>
<dbReference type="RefSeq" id="XP_058346133.1">
    <property type="nucleotide sequence ID" value="XM_058483044.1"/>
</dbReference>
<evidence type="ECO:0008006" key="4">
    <source>
        <dbReference type="Google" id="ProtNLM"/>
    </source>
</evidence>
<dbReference type="EMBL" id="JARTCD010000009">
    <property type="protein sequence ID" value="KAJ8661220.1"/>
    <property type="molecule type" value="Genomic_DNA"/>
</dbReference>
<feature type="chain" id="PRO_5045314973" description="Thioesterase domain-containing protein" evidence="1">
    <location>
        <begin position="23"/>
        <end position="84"/>
    </location>
</feature>
<evidence type="ECO:0000313" key="2">
    <source>
        <dbReference type="EMBL" id="KAJ8661220.1"/>
    </source>
</evidence>
<name>A0AAD7Y0A4_9FUNG</name>
<feature type="signal peptide" evidence="1">
    <location>
        <begin position="1"/>
        <end position="22"/>
    </location>
</feature>